<feature type="compositionally biased region" description="Low complexity" evidence="1">
    <location>
        <begin position="45"/>
        <end position="73"/>
    </location>
</feature>
<reference evidence="2 3" key="1">
    <citation type="submission" date="2018-11" db="EMBL/GenBank/DDBJ databases">
        <title>Genomes From Bacteria Associated with the Canine Oral Cavity: a Test Case for Automated Genome-Based Taxonomic Assignment.</title>
        <authorList>
            <person name="Coil D.A."/>
            <person name="Jospin G."/>
            <person name="Darling A.E."/>
            <person name="Wallis C."/>
            <person name="Davis I.J."/>
            <person name="Harris S."/>
            <person name="Eisen J.A."/>
            <person name="Holcombe L.J."/>
            <person name="O'Flynn C."/>
        </authorList>
    </citation>
    <scope>NUCLEOTIDE SEQUENCE [LARGE SCALE GENOMIC DNA]</scope>
    <source>
        <strain evidence="2 3">OH770</strain>
    </source>
</reference>
<evidence type="ECO:0000313" key="2">
    <source>
        <dbReference type="EMBL" id="RRC94637.1"/>
    </source>
</evidence>
<dbReference type="RefSeq" id="WP_124872027.1">
    <property type="nucleotide sequence ID" value="NZ_RQZF01000012.1"/>
</dbReference>
<feature type="region of interest" description="Disordered" evidence="1">
    <location>
        <begin position="41"/>
        <end position="102"/>
    </location>
</feature>
<evidence type="ECO:0000256" key="1">
    <source>
        <dbReference type="SAM" id="MobiDB-lite"/>
    </source>
</evidence>
<evidence type="ECO:0000313" key="3">
    <source>
        <dbReference type="Proteomes" id="UP000280444"/>
    </source>
</evidence>
<feature type="compositionally biased region" description="Basic and acidic residues" evidence="1">
    <location>
        <begin position="87"/>
        <end position="96"/>
    </location>
</feature>
<keyword evidence="3" id="KW-1185">Reference proteome</keyword>
<name>A0A3P1SCE6_9ACTO</name>
<accession>A0A3P1SCE6</accession>
<organism evidence="2 3">
    <name type="scientific">Schaalia canis</name>
    <dbReference type="NCBI Taxonomy" id="100469"/>
    <lineage>
        <taxon>Bacteria</taxon>
        <taxon>Bacillati</taxon>
        <taxon>Actinomycetota</taxon>
        <taxon>Actinomycetes</taxon>
        <taxon>Actinomycetales</taxon>
        <taxon>Actinomycetaceae</taxon>
        <taxon>Schaalia</taxon>
    </lineage>
</organism>
<sequence>MNRSSRRTTLNAIAISLALVLIAGLFFTLRAFGLLPHGGTMNEASSHPSSSTPGLSSEPAHTPSEAAATAAPLPHSPNRPETAPADVAEKRREEGRAYNNPGGVESFRKLIELYKQPHSGTITLRAQSHRGAALVTLRSPSLPQNEPGDYGTKQFAIPGGYTWEETISITTMGQSVWQIDVTPLDRGIEDNFSCTTLLEGHPNEPYTKATGPSAHCTVTGKTPEEIGYHPEGEPQP</sequence>
<proteinExistence type="predicted"/>
<dbReference type="EMBL" id="RQZF01000012">
    <property type="protein sequence ID" value="RRC94637.1"/>
    <property type="molecule type" value="Genomic_DNA"/>
</dbReference>
<dbReference type="Proteomes" id="UP000280444">
    <property type="component" value="Unassembled WGS sequence"/>
</dbReference>
<protein>
    <submittedName>
        <fullName evidence="2">Uncharacterized protein</fullName>
    </submittedName>
</protein>
<gene>
    <name evidence="2" type="ORF">EII11_09415</name>
</gene>
<dbReference type="AlphaFoldDB" id="A0A3P1SCE6"/>
<comment type="caution">
    <text evidence="2">The sequence shown here is derived from an EMBL/GenBank/DDBJ whole genome shotgun (WGS) entry which is preliminary data.</text>
</comment>